<name>A0A8X8AVG4_BRACI</name>
<evidence type="ECO:0000313" key="2">
    <source>
        <dbReference type="EMBL" id="KAG2312623.1"/>
    </source>
</evidence>
<sequence length="124" mass="13821">MKALPDLSDIVEDQLGPQRIDPVDQGDLNKPVNSDPHQDATADPKVEWKGVVRRRRRRASADNGLLPMRGKSLGRRYRIQEQDDGSDKTDGPSFQDRAGGKLACDPAEEEEDEEKHFRGVVGCL</sequence>
<comment type="caution">
    <text evidence="2">The sequence shown here is derived from an EMBL/GenBank/DDBJ whole genome shotgun (WGS) entry which is preliminary data.</text>
</comment>
<gene>
    <name evidence="2" type="ORF">Bca52824_024180</name>
</gene>
<accession>A0A8X8AVG4</accession>
<reference evidence="2 3" key="1">
    <citation type="submission" date="2020-02" db="EMBL/GenBank/DDBJ databases">
        <authorList>
            <person name="Ma Q."/>
            <person name="Huang Y."/>
            <person name="Song X."/>
            <person name="Pei D."/>
        </authorList>
    </citation>
    <scope>NUCLEOTIDE SEQUENCE [LARGE SCALE GENOMIC DNA]</scope>
    <source>
        <strain evidence="2">Sxm20200214</strain>
        <tissue evidence="2">Leaf</tissue>
    </source>
</reference>
<evidence type="ECO:0000256" key="1">
    <source>
        <dbReference type="SAM" id="MobiDB-lite"/>
    </source>
</evidence>
<dbReference type="Proteomes" id="UP000886595">
    <property type="component" value="Unassembled WGS sequence"/>
</dbReference>
<feature type="compositionally biased region" description="Basic and acidic residues" evidence="1">
    <location>
        <begin position="36"/>
        <end position="50"/>
    </location>
</feature>
<keyword evidence="3" id="KW-1185">Reference proteome</keyword>
<feature type="region of interest" description="Disordered" evidence="1">
    <location>
        <begin position="1"/>
        <end position="124"/>
    </location>
</feature>
<feature type="compositionally biased region" description="Basic and acidic residues" evidence="1">
    <location>
        <begin position="78"/>
        <end position="90"/>
    </location>
</feature>
<organism evidence="2 3">
    <name type="scientific">Brassica carinata</name>
    <name type="common">Ethiopian mustard</name>
    <name type="synonym">Abyssinian cabbage</name>
    <dbReference type="NCBI Taxonomy" id="52824"/>
    <lineage>
        <taxon>Eukaryota</taxon>
        <taxon>Viridiplantae</taxon>
        <taxon>Streptophyta</taxon>
        <taxon>Embryophyta</taxon>
        <taxon>Tracheophyta</taxon>
        <taxon>Spermatophyta</taxon>
        <taxon>Magnoliopsida</taxon>
        <taxon>eudicotyledons</taxon>
        <taxon>Gunneridae</taxon>
        <taxon>Pentapetalae</taxon>
        <taxon>rosids</taxon>
        <taxon>malvids</taxon>
        <taxon>Brassicales</taxon>
        <taxon>Brassicaceae</taxon>
        <taxon>Brassiceae</taxon>
        <taxon>Brassica</taxon>
    </lineage>
</organism>
<evidence type="ECO:0000313" key="3">
    <source>
        <dbReference type="Proteomes" id="UP000886595"/>
    </source>
</evidence>
<dbReference type="EMBL" id="JAAMPC010000005">
    <property type="protein sequence ID" value="KAG2312623.1"/>
    <property type="molecule type" value="Genomic_DNA"/>
</dbReference>
<dbReference type="AlphaFoldDB" id="A0A8X8AVG4"/>
<protein>
    <submittedName>
        <fullName evidence="2">Uncharacterized protein</fullName>
    </submittedName>
</protein>
<proteinExistence type="predicted"/>